<dbReference type="InterPro" id="IPR003362">
    <property type="entry name" value="Bact_transf"/>
</dbReference>
<evidence type="ECO:0000313" key="3">
    <source>
        <dbReference type="EMBL" id="PKG27768.1"/>
    </source>
</evidence>
<proteinExistence type="inferred from homology"/>
<reference evidence="3 4" key="1">
    <citation type="journal article" date="2010" name="Int. J. Syst. Evol. Microbiol.">
        <title>Bacillus horneckiae sp. nov., isolated from a spacecraft-assembly clean room.</title>
        <authorList>
            <person name="Vaishampayan P."/>
            <person name="Probst A."/>
            <person name="Krishnamurthi S."/>
            <person name="Ghosh S."/>
            <person name="Osman S."/>
            <person name="McDowall A."/>
            <person name="Ruckmani A."/>
            <person name="Mayilraj S."/>
            <person name="Venkateswaran K."/>
        </authorList>
    </citation>
    <scope>NUCLEOTIDE SEQUENCE [LARGE SCALE GENOMIC DNA]</scope>
    <source>
        <strain evidence="4">1PO1SC</strain>
    </source>
</reference>
<protein>
    <submittedName>
        <fullName evidence="3">Sugar transferase</fullName>
    </submittedName>
</protein>
<dbReference type="AlphaFoldDB" id="A0A2N0ZE34"/>
<comment type="caution">
    <text evidence="3">The sequence shown here is derived from an EMBL/GenBank/DDBJ whole genome shotgun (WGS) entry which is preliminary data.</text>
</comment>
<keyword evidence="3" id="KW-0808">Transferase</keyword>
<dbReference type="Proteomes" id="UP000233343">
    <property type="component" value="Unassembled WGS sequence"/>
</dbReference>
<comment type="similarity">
    <text evidence="1">Belongs to the bacterial sugar transferase family.</text>
</comment>
<dbReference type="Pfam" id="PF02397">
    <property type="entry name" value="Bac_transf"/>
    <property type="match status" value="1"/>
</dbReference>
<dbReference type="EMBL" id="PISD01000036">
    <property type="protein sequence ID" value="PKG27768.1"/>
    <property type="molecule type" value="Genomic_DNA"/>
</dbReference>
<feature type="domain" description="Bacterial sugar transferase" evidence="2">
    <location>
        <begin position="2"/>
        <end position="175"/>
    </location>
</feature>
<gene>
    <name evidence="3" type="ORF">CWS20_16870</name>
</gene>
<dbReference type="RefSeq" id="WP_066190788.1">
    <property type="nucleotide sequence ID" value="NZ_JARMMB010000032.1"/>
</dbReference>
<evidence type="ECO:0000256" key="1">
    <source>
        <dbReference type="ARBA" id="ARBA00006464"/>
    </source>
</evidence>
<dbReference type="GO" id="GO:0016780">
    <property type="term" value="F:phosphotransferase activity, for other substituted phosphate groups"/>
    <property type="evidence" value="ECO:0007669"/>
    <property type="project" value="TreeGrafter"/>
</dbReference>
<sequence length="204" mass="23728">MKRVFDVVASLFLLVALSPLIAIVAFLVRVKIGYPVFFKQLRPGLNEVPFYLLKFRTMTNDKDNAGQLLPDEERITRFGRFLRKYSFDELPQLVNVLKGELSLVGPRPLLMEYLPLYSAEQARRHYVKPGITGWAQINGRNAISWEEKFALDVWYVDHQTFWLDMRILLLTLRKVWLSEGVSQQGHATVDRFKSEEIRVKEGRG</sequence>
<keyword evidence="4" id="KW-1185">Reference proteome</keyword>
<dbReference type="PANTHER" id="PTHR30576:SF8">
    <property type="entry name" value="UNDECAPRENYL-PHOSPHATE GALACTOSE PHOSPHOTRANSFERASE"/>
    <property type="match status" value="1"/>
</dbReference>
<evidence type="ECO:0000313" key="4">
    <source>
        <dbReference type="Proteomes" id="UP000233343"/>
    </source>
</evidence>
<dbReference type="PANTHER" id="PTHR30576">
    <property type="entry name" value="COLANIC BIOSYNTHESIS UDP-GLUCOSE LIPID CARRIER TRANSFERASE"/>
    <property type="match status" value="1"/>
</dbReference>
<accession>A0A2N0ZE34</accession>
<name>A0A2N0ZE34_9BACI</name>
<evidence type="ECO:0000259" key="2">
    <source>
        <dbReference type="Pfam" id="PF02397"/>
    </source>
</evidence>
<organism evidence="3 4">
    <name type="scientific">Cytobacillus horneckiae</name>
    <dbReference type="NCBI Taxonomy" id="549687"/>
    <lineage>
        <taxon>Bacteria</taxon>
        <taxon>Bacillati</taxon>
        <taxon>Bacillota</taxon>
        <taxon>Bacilli</taxon>
        <taxon>Bacillales</taxon>
        <taxon>Bacillaceae</taxon>
        <taxon>Cytobacillus</taxon>
    </lineage>
</organism>